<dbReference type="HOGENOM" id="CLU_189781_3_0_9"/>
<evidence type="ECO:0000313" key="2">
    <source>
        <dbReference type="Proteomes" id="UP000031829"/>
    </source>
</evidence>
<dbReference type="KEGG" id="bmeg:BG04_3378"/>
<dbReference type="AlphaFoldDB" id="A0A0B6AK97"/>
<sequence>MWCYMNIALMSMSLSQGKVQQQASLSVMKMAIGNTEQQGEAVKELINSSNVKALQQAAQPHLGRNIDLKL</sequence>
<gene>
    <name evidence="1" type="ORF">BG04_3378</name>
</gene>
<dbReference type="Proteomes" id="UP000031829">
    <property type="component" value="Chromosome"/>
</dbReference>
<evidence type="ECO:0000313" key="1">
    <source>
        <dbReference type="EMBL" id="AJI20244.1"/>
    </source>
</evidence>
<accession>A0A0B6AK97</accession>
<dbReference type="EMBL" id="CP009920">
    <property type="protein sequence ID" value="AJI20244.1"/>
    <property type="molecule type" value="Genomic_DNA"/>
</dbReference>
<proteinExistence type="predicted"/>
<organism evidence="1 2">
    <name type="scientific">Priestia megaterium (strain ATCC 14581 / DSM 32 / CCUG 1817 / JCM 2506 / NBRC 15308 / NCIMB 9376 / NCTC 10342 / NRRL B-14308 / VKM B-512 / Ford 19)</name>
    <name type="common">Bacillus megaterium</name>
    <dbReference type="NCBI Taxonomy" id="1348623"/>
    <lineage>
        <taxon>Bacteria</taxon>
        <taxon>Bacillati</taxon>
        <taxon>Bacillota</taxon>
        <taxon>Bacilli</taxon>
        <taxon>Bacillales</taxon>
        <taxon>Bacillaceae</taxon>
        <taxon>Priestia</taxon>
    </lineage>
</organism>
<dbReference type="Pfam" id="PF14070">
    <property type="entry name" value="YjfB_motility"/>
    <property type="match status" value="1"/>
</dbReference>
<protein>
    <submittedName>
        <fullName evidence="1">Motility family protein</fullName>
    </submittedName>
</protein>
<name>A0A0B6AK97_PRIM2</name>
<dbReference type="InterPro" id="IPR025906">
    <property type="entry name" value="YjfB_motility"/>
</dbReference>
<reference evidence="1 2" key="1">
    <citation type="journal article" date="2015" name="Genome Announc.">
        <title>Complete genome sequences for 35 biothreat assay-relevant bacillus species.</title>
        <authorList>
            <person name="Johnson S.L."/>
            <person name="Daligault H.E."/>
            <person name="Davenport K.W."/>
            <person name="Jaissle J."/>
            <person name="Frey K.G."/>
            <person name="Ladner J.T."/>
            <person name="Broomall S.M."/>
            <person name="Bishop-Lilly K.A."/>
            <person name="Bruce D.C."/>
            <person name="Gibbons H.S."/>
            <person name="Coyne S.R."/>
            <person name="Lo C.C."/>
            <person name="Meincke L."/>
            <person name="Munk A.C."/>
            <person name="Koroleva G.I."/>
            <person name="Rosenzweig C.N."/>
            <person name="Palacios G.F."/>
            <person name="Redden C.L."/>
            <person name="Minogue T.D."/>
            <person name="Chain P.S."/>
        </authorList>
    </citation>
    <scope>NUCLEOTIDE SEQUENCE [LARGE SCALE GENOMIC DNA]</scope>
    <source>
        <strain evidence="2">ATCC 14581 / DSM 32 / JCM 2506 / NBRC 15308 / NCIMB 9376 / NCTC 10342 / NRRL B-14308 / VKM B-512</strain>
    </source>
</reference>